<evidence type="ECO:0000256" key="2">
    <source>
        <dbReference type="SAM" id="MobiDB-lite"/>
    </source>
</evidence>
<comment type="caution">
    <text evidence="3">The sequence shown here is derived from an EMBL/GenBank/DDBJ whole genome shotgun (WGS) entry which is preliminary data.</text>
</comment>
<feature type="coiled-coil region" evidence="1">
    <location>
        <begin position="459"/>
        <end position="535"/>
    </location>
</feature>
<feature type="region of interest" description="Disordered" evidence="2">
    <location>
        <begin position="638"/>
        <end position="687"/>
    </location>
</feature>
<evidence type="ECO:0000313" key="4">
    <source>
        <dbReference type="Proteomes" id="UP001515480"/>
    </source>
</evidence>
<gene>
    <name evidence="3" type="ORF">AB1Y20_013929</name>
</gene>
<dbReference type="AlphaFoldDB" id="A0AB34IGW0"/>
<proteinExistence type="predicted"/>
<reference evidence="3 4" key="1">
    <citation type="journal article" date="2024" name="Science">
        <title>Giant polyketide synthase enzymes in the biosynthesis of giant marine polyether toxins.</title>
        <authorList>
            <person name="Fallon T.R."/>
            <person name="Shende V.V."/>
            <person name="Wierzbicki I.H."/>
            <person name="Pendleton A.L."/>
            <person name="Watervoot N.F."/>
            <person name="Auber R.P."/>
            <person name="Gonzalez D.J."/>
            <person name="Wisecaver J.H."/>
            <person name="Moore B.S."/>
        </authorList>
    </citation>
    <scope>NUCLEOTIDE SEQUENCE [LARGE SCALE GENOMIC DNA]</scope>
    <source>
        <strain evidence="3 4">12B1</strain>
    </source>
</reference>
<evidence type="ECO:0000256" key="1">
    <source>
        <dbReference type="SAM" id="Coils"/>
    </source>
</evidence>
<accession>A0AB34IGW0</accession>
<protein>
    <recommendedName>
        <fullName evidence="5">Centrosomal protein POC5</fullName>
    </recommendedName>
</protein>
<name>A0AB34IGW0_PRYPA</name>
<feature type="coiled-coil region" evidence="1">
    <location>
        <begin position="290"/>
        <end position="335"/>
    </location>
</feature>
<sequence>MWLRVHLRRAGKLLQLTSQDAAYQRLTRLRAAQFLCWSRAHRIHNQLRDRLQLARRRLQNPTRALKAAACAWREWATHRAMYHAKFVALDSATRSAMLKDFFGKPPPRLAHSLIPPAFVGSQKCQYYTGSLQMLQQALSLRETQLAEQQHALESNAFELGLLRSQLDAQVNQHAAEISVAHEEAAAAVATAKAQIVALISWREEHSKRLQQAQSALAALEEKEAHQRSLDAASRRAQRLAHAKTLKDAVEHEREVTKGAASAALEQLRVSMETQIAQHRAHAESSRLALQESLELQKTSFERELAAADQARQALIAETAAELTRIRAEAAAMQEAMRSALQVAEEWHQQEVLKVIDVAYFAENTVVEELRAQAEEASLAHSSQVALLQSKHQEEVKRYQAREEALEGQVTLAEEIATALQHQLQSTSERNNAEAEATRSVRENELASALERAAEAEVGRTHATAEAEALRRELEAASEHPRRELEREKEVRRELESRVKAMQTELKSLQLSSKLREEASAELNRLRSLLEAQQAQGAADSEALDTQLRLNTELKAELHQMRLQLMGSSLPKTEYQMPRTMRSSAHADAKSPVQFPSFPSQPSPPPGKSRAPAMSGRNADFREENANAEGVDPYKIAHGGDAWRGHSPIRPFPEAPETPHRDAATEQDSKKTRGAFRRTSPRRVDHRSPQGRALLLPSHISSAENSFQGHAMFVDESESHGRRFGENGQPGLSSGKSPVYETSGLGLMSLSRDGGLYDSASLQTGSFSPAQNPHAQVLRNAASNAILGRSPPQRIKPVLAFAEVNAPHLRGTRYDY</sequence>
<feature type="compositionally biased region" description="Basic residues" evidence="2">
    <location>
        <begin position="671"/>
        <end position="680"/>
    </location>
</feature>
<feature type="compositionally biased region" description="Basic and acidic residues" evidence="2">
    <location>
        <begin position="430"/>
        <end position="442"/>
    </location>
</feature>
<evidence type="ECO:0008006" key="5">
    <source>
        <dbReference type="Google" id="ProtNLM"/>
    </source>
</evidence>
<evidence type="ECO:0000313" key="3">
    <source>
        <dbReference type="EMBL" id="KAL1498614.1"/>
    </source>
</evidence>
<dbReference type="EMBL" id="JBGBPQ010000027">
    <property type="protein sequence ID" value="KAL1498614.1"/>
    <property type="molecule type" value="Genomic_DNA"/>
</dbReference>
<keyword evidence="1" id="KW-0175">Coiled coil</keyword>
<keyword evidence="4" id="KW-1185">Reference proteome</keyword>
<feature type="region of interest" description="Disordered" evidence="2">
    <location>
        <begin position="422"/>
        <end position="442"/>
    </location>
</feature>
<feature type="region of interest" description="Disordered" evidence="2">
    <location>
        <begin position="576"/>
        <end position="614"/>
    </location>
</feature>
<feature type="coiled-coil region" evidence="1">
    <location>
        <begin position="202"/>
        <end position="229"/>
    </location>
</feature>
<dbReference type="Proteomes" id="UP001515480">
    <property type="component" value="Unassembled WGS sequence"/>
</dbReference>
<organism evidence="3 4">
    <name type="scientific">Prymnesium parvum</name>
    <name type="common">Toxic golden alga</name>
    <dbReference type="NCBI Taxonomy" id="97485"/>
    <lineage>
        <taxon>Eukaryota</taxon>
        <taxon>Haptista</taxon>
        <taxon>Haptophyta</taxon>
        <taxon>Prymnesiophyceae</taxon>
        <taxon>Prymnesiales</taxon>
        <taxon>Prymnesiaceae</taxon>
        <taxon>Prymnesium</taxon>
    </lineage>
</organism>
<feature type="compositionally biased region" description="Basic and acidic residues" evidence="2">
    <location>
        <begin position="656"/>
        <end position="670"/>
    </location>
</feature>